<dbReference type="OrthoDB" id="2854648at2"/>
<dbReference type="PROSITE" id="PS50932">
    <property type="entry name" value="HTH_LACI_2"/>
    <property type="match status" value="1"/>
</dbReference>
<keyword evidence="3" id="KW-0804">Transcription</keyword>
<dbReference type="PANTHER" id="PTHR30146:SF153">
    <property type="entry name" value="LACTOSE OPERON REPRESSOR"/>
    <property type="match status" value="1"/>
</dbReference>
<dbReference type="SUPFAM" id="SSF53822">
    <property type="entry name" value="Periplasmic binding protein-like I"/>
    <property type="match status" value="1"/>
</dbReference>
<comment type="caution">
    <text evidence="6">The sequence shown here is derived from an EMBL/GenBank/DDBJ whole genome shotgun (WGS) entry which is preliminary data.</text>
</comment>
<evidence type="ECO:0000256" key="3">
    <source>
        <dbReference type="ARBA" id="ARBA00023163"/>
    </source>
</evidence>
<dbReference type="GO" id="GO:0003700">
    <property type="term" value="F:DNA-binding transcription factor activity"/>
    <property type="evidence" value="ECO:0007669"/>
    <property type="project" value="TreeGrafter"/>
</dbReference>
<dbReference type="InterPro" id="IPR046335">
    <property type="entry name" value="LacI/GalR-like_sensor"/>
</dbReference>
<dbReference type="EMBL" id="WHZY01000013">
    <property type="protein sequence ID" value="NEG78927.1"/>
    <property type="molecule type" value="Genomic_DNA"/>
</dbReference>
<dbReference type="InterPro" id="IPR000843">
    <property type="entry name" value="HTH_LacI"/>
</dbReference>
<keyword evidence="1" id="KW-0805">Transcription regulation</keyword>
<evidence type="ECO:0000259" key="5">
    <source>
        <dbReference type="PROSITE" id="PS50932"/>
    </source>
</evidence>
<dbReference type="Proteomes" id="UP000469763">
    <property type="component" value="Unassembled WGS sequence"/>
</dbReference>
<organism evidence="6 7">
    <name type="scientific">Bifidobacterium avesanii</name>
    <dbReference type="NCBI Taxonomy" id="1798157"/>
    <lineage>
        <taxon>Bacteria</taxon>
        <taxon>Bacillati</taxon>
        <taxon>Actinomycetota</taxon>
        <taxon>Actinomycetes</taxon>
        <taxon>Bifidobacteriales</taxon>
        <taxon>Bifidobacteriaceae</taxon>
        <taxon>Bifidobacterium</taxon>
    </lineage>
</organism>
<dbReference type="Gene3D" id="3.40.50.2300">
    <property type="match status" value="2"/>
</dbReference>
<evidence type="ECO:0000256" key="2">
    <source>
        <dbReference type="ARBA" id="ARBA00023125"/>
    </source>
</evidence>
<dbReference type="Gene3D" id="1.10.260.40">
    <property type="entry name" value="lambda repressor-like DNA-binding domains"/>
    <property type="match status" value="1"/>
</dbReference>
<dbReference type="CDD" id="cd01392">
    <property type="entry name" value="HTH_LacI"/>
    <property type="match status" value="1"/>
</dbReference>
<evidence type="ECO:0000313" key="6">
    <source>
        <dbReference type="EMBL" id="NEG78927.1"/>
    </source>
</evidence>
<dbReference type="CDD" id="cd06267">
    <property type="entry name" value="PBP1_LacI_sugar_binding-like"/>
    <property type="match status" value="1"/>
</dbReference>
<evidence type="ECO:0000256" key="4">
    <source>
        <dbReference type="SAM" id="MobiDB-lite"/>
    </source>
</evidence>
<gene>
    <name evidence="6" type="ORF">GFD22_08080</name>
</gene>
<evidence type="ECO:0000256" key="1">
    <source>
        <dbReference type="ARBA" id="ARBA00023015"/>
    </source>
</evidence>
<feature type="domain" description="HTH lacI-type" evidence="5">
    <location>
        <begin position="75"/>
        <end position="129"/>
    </location>
</feature>
<evidence type="ECO:0000313" key="7">
    <source>
        <dbReference type="Proteomes" id="UP000469763"/>
    </source>
</evidence>
<keyword evidence="2 6" id="KW-0238">DNA-binding</keyword>
<dbReference type="InterPro" id="IPR010982">
    <property type="entry name" value="Lambda_DNA-bd_dom_sf"/>
</dbReference>
<dbReference type="InterPro" id="IPR028082">
    <property type="entry name" value="Peripla_BP_I"/>
</dbReference>
<accession>A0A7K3TIJ8</accession>
<dbReference type="PANTHER" id="PTHR30146">
    <property type="entry name" value="LACI-RELATED TRANSCRIPTIONAL REPRESSOR"/>
    <property type="match status" value="1"/>
</dbReference>
<protein>
    <submittedName>
        <fullName evidence="6">LacI family DNA-binding transcriptional regulator</fullName>
    </submittedName>
</protein>
<reference evidence="6 7" key="1">
    <citation type="submission" date="2019-10" db="EMBL/GenBank/DDBJ databases">
        <title>Bifidobacterium from non-human primates.</title>
        <authorList>
            <person name="Modesto M."/>
        </authorList>
    </citation>
    <scope>NUCLEOTIDE SEQUENCE [LARGE SCALE GENOMIC DNA]</scope>
    <source>
        <strain evidence="6 7">TREC</strain>
    </source>
</reference>
<dbReference type="GO" id="GO:0000976">
    <property type="term" value="F:transcription cis-regulatory region binding"/>
    <property type="evidence" value="ECO:0007669"/>
    <property type="project" value="TreeGrafter"/>
</dbReference>
<dbReference type="AlphaFoldDB" id="A0A7K3TIJ8"/>
<dbReference type="SMART" id="SM00354">
    <property type="entry name" value="HTH_LACI"/>
    <property type="match status" value="1"/>
</dbReference>
<sequence length="417" mass="45238">MDAGRPYCAGPPCEGQTHVRRAVPPRIRDDAGRLPPARQLARRVRPDQRGGQVHRPAAERGEVGGVAAQRRTGRVTLHDVAREAGVSIATVSYCLSGKPYVKDVTRARVQAAIDKLGYVANSTARTLKTGRTGMITLTVQSLEQPYYAELAEHVIDVAYRRGYRVMVESAGFRRGRVAGIETVRCGMSDGLIMTPTAMKAGEEGQLDGDYPLVLVGHHPFDPICPEFAVNDVRAAFDATMHLVHSGCRRIAFIGAQSGLTGYGRPVGVRRLEGYRRALEAAGIAFDDRLVRNAFMWDEDEGANAVSGLLGMHADPDGIVVGNDAMAFGVIRRLANYGLRVPDDVRVIGFDNVRQCRCTIPSLATVDVGRREVAERAVDSLIVQIEEGRRATPVQVTVGHRIVCRESAPAVAEGRRAV</sequence>
<dbReference type="Pfam" id="PF00356">
    <property type="entry name" value="LacI"/>
    <property type="match status" value="1"/>
</dbReference>
<dbReference type="SUPFAM" id="SSF47413">
    <property type="entry name" value="lambda repressor-like DNA-binding domains"/>
    <property type="match status" value="1"/>
</dbReference>
<name>A0A7K3TIJ8_9BIFI</name>
<keyword evidence="7" id="KW-1185">Reference proteome</keyword>
<dbReference type="Pfam" id="PF13377">
    <property type="entry name" value="Peripla_BP_3"/>
    <property type="match status" value="1"/>
</dbReference>
<proteinExistence type="predicted"/>
<feature type="region of interest" description="Disordered" evidence="4">
    <location>
        <begin position="44"/>
        <end position="63"/>
    </location>
</feature>